<accession>A0A5B7KC74</accession>
<reference evidence="2 3" key="1">
    <citation type="submission" date="2019-05" db="EMBL/GenBank/DDBJ databases">
        <title>Another draft genome of Portunus trituberculatus and its Hox gene families provides insights of decapod evolution.</title>
        <authorList>
            <person name="Jeong J.-H."/>
            <person name="Song I."/>
            <person name="Kim S."/>
            <person name="Choi T."/>
            <person name="Kim D."/>
            <person name="Ryu S."/>
            <person name="Kim W."/>
        </authorList>
    </citation>
    <scope>NUCLEOTIDE SEQUENCE [LARGE SCALE GENOMIC DNA]</scope>
    <source>
        <tissue evidence="2">Muscle</tissue>
    </source>
</reference>
<dbReference type="Proteomes" id="UP000324222">
    <property type="component" value="Unassembled WGS sequence"/>
</dbReference>
<protein>
    <submittedName>
        <fullName evidence="2">Uncharacterized protein</fullName>
    </submittedName>
</protein>
<evidence type="ECO:0000313" key="2">
    <source>
        <dbReference type="EMBL" id="MPD04257.1"/>
    </source>
</evidence>
<keyword evidence="3" id="KW-1185">Reference proteome</keyword>
<proteinExistence type="predicted"/>
<sequence>MRHRRHLLQQKPHFTSPGTGTKTTTTRTSNPDRGPGRPARTRRYATSFKEQAKTTDGPVADQP</sequence>
<name>A0A5B7KC74_PORTR</name>
<evidence type="ECO:0000313" key="3">
    <source>
        <dbReference type="Proteomes" id="UP000324222"/>
    </source>
</evidence>
<dbReference type="AlphaFoldDB" id="A0A5B7KC74"/>
<organism evidence="2 3">
    <name type="scientific">Portunus trituberculatus</name>
    <name type="common">Swimming crab</name>
    <name type="synonym">Neptunus trituberculatus</name>
    <dbReference type="NCBI Taxonomy" id="210409"/>
    <lineage>
        <taxon>Eukaryota</taxon>
        <taxon>Metazoa</taxon>
        <taxon>Ecdysozoa</taxon>
        <taxon>Arthropoda</taxon>
        <taxon>Crustacea</taxon>
        <taxon>Multicrustacea</taxon>
        <taxon>Malacostraca</taxon>
        <taxon>Eumalacostraca</taxon>
        <taxon>Eucarida</taxon>
        <taxon>Decapoda</taxon>
        <taxon>Pleocyemata</taxon>
        <taxon>Brachyura</taxon>
        <taxon>Eubrachyura</taxon>
        <taxon>Portunoidea</taxon>
        <taxon>Portunidae</taxon>
        <taxon>Portuninae</taxon>
        <taxon>Portunus</taxon>
    </lineage>
</organism>
<comment type="caution">
    <text evidence="2">The sequence shown here is derived from an EMBL/GenBank/DDBJ whole genome shotgun (WGS) entry which is preliminary data.</text>
</comment>
<gene>
    <name evidence="2" type="ORF">E2C01_099935</name>
</gene>
<feature type="region of interest" description="Disordered" evidence="1">
    <location>
        <begin position="1"/>
        <end position="63"/>
    </location>
</feature>
<evidence type="ECO:0000256" key="1">
    <source>
        <dbReference type="SAM" id="MobiDB-lite"/>
    </source>
</evidence>
<dbReference type="EMBL" id="VSRR010140167">
    <property type="protein sequence ID" value="MPD04257.1"/>
    <property type="molecule type" value="Genomic_DNA"/>
</dbReference>
<feature type="compositionally biased region" description="Low complexity" evidence="1">
    <location>
        <begin position="15"/>
        <end position="29"/>
    </location>
</feature>